<reference evidence="1 2" key="1">
    <citation type="submission" date="2016-06" db="EMBL/GenBank/DDBJ databases">
        <title>Complete genome sequence of a deep-branching marine Gamma Proteobacterium Woeseia oceani type strain XK5.</title>
        <authorList>
            <person name="Mu D."/>
            <person name="Du Z."/>
        </authorList>
    </citation>
    <scope>NUCLEOTIDE SEQUENCE [LARGE SCALE GENOMIC DNA]</scope>
    <source>
        <strain evidence="1 2">XK5</strain>
    </source>
</reference>
<accession>A0A193LGD4</accession>
<gene>
    <name evidence="1" type="ORF">BA177_10485</name>
</gene>
<organism evidence="1 2">
    <name type="scientific">Woeseia oceani</name>
    <dbReference type="NCBI Taxonomy" id="1548547"/>
    <lineage>
        <taxon>Bacteria</taxon>
        <taxon>Pseudomonadati</taxon>
        <taxon>Pseudomonadota</taxon>
        <taxon>Gammaproteobacteria</taxon>
        <taxon>Woeseiales</taxon>
        <taxon>Woeseiaceae</taxon>
        <taxon>Woeseia</taxon>
    </lineage>
</organism>
<dbReference type="KEGG" id="woc:BA177_10485"/>
<proteinExistence type="predicted"/>
<evidence type="ECO:0000313" key="2">
    <source>
        <dbReference type="Proteomes" id="UP000092695"/>
    </source>
</evidence>
<name>A0A193LGD4_9GAMM</name>
<dbReference type="AlphaFoldDB" id="A0A193LGD4"/>
<dbReference type="STRING" id="1548547.BA177_10485"/>
<evidence type="ECO:0000313" key="1">
    <source>
        <dbReference type="EMBL" id="ANO51572.1"/>
    </source>
</evidence>
<dbReference type="Proteomes" id="UP000092695">
    <property type="component" value="Chromosome"/>
</dbReference>
<keyword evidence="2" id="KW-1185">Reference proteome</keyword>
<protein>
    <submittedName>
        <fullName evidence="1">Uncharacterized protein</fullName>
    </submittedName>
</protein>
<sequence length="71" mass="7771">MRLFSAAIAGATVGELHDQQALTPTTKGDLLGVYARVFWAVVLFDQPHAAVAGVRDCQSIALQWPDPCYRR</sequence>
<dbReference type="EMBL" id="CP016268">
    <property type="protein sequence ID" value="ANO51572.1"/>
    <property type="molecule type" value="Genomic_DNA"/>
</dbReference>